<protein>
    <submittedName>
        <fullName evidence="5">Putative disease resistance protein</fullName>
    </submittedName>
</protein>
<evidence type="ECO:0000256" key="1">
    <source>
        <dbReference type="ARBA" id="ARBA00022737"/>
    </source>
</evidence>
<dbReference type="Pfam" id="PF23247">
    <property type="entry name" value="LRR_RPS2"/>
    <property type="match status" value="1"/>
</dbReference>
<evidence type="ECO:0000313" key="6">
    <source>
        <dbReference type="Proteomes" id="UP000288805"/>
    </source>
</evidence>
<proteinExistence type="predicted"/>
<evidence type="ECO:0000256" key="2">
    <source>
        <dbReference type="ARBA" id="ARBA00022821"/>
    </source>
</evidence>
<reference evidence="5 6" key="1">
    <citation type="journal article" date="2018" name="PLoS Genet.">
        <title>Population sequencing reveals clonal diversity and ancestral inbreeding in the grapevine cultivar Chardonnay.</title>
        <authorList>
            <person name="Roach M.J."/>
            <person name="Johnson D.L."/>
            <person name="Bohlmann J."/>
            <person name="van Vuuren H.J."/>
            <person name="Jones S.J."/>
            <person name="Pretorius I.S."/>
            <person name="Schmidt S.A."/>
            <person name="Borneman A.R."/>
        </authorList>
    </citation>
    <scope>NUCLEOTIDE SEQUENCE [LARGE SCALE GENOMIC DNA]</scope>
    <source>
        <strain evidence="6">cv. Chardonnay</strain>
        <tissue evidence="5">Leaf</tissue>
    </source>
</reference>
<keyword evidence="2" id="KW-0611">Plant defense</keyword>
<dbReference type="Pfam" id="PF23598">
    <property type="entry name" value="LRR_14"/>
    <property type="match status" value="1"/>
</dbReference>
<comment type="caution">
    <text evidence="5">The sequence shown here is derived from an EMBL/GenBank/DDBJ whole genome shotgun (WGS) entry which is preliminary data.</text>
</comment>
<accession>A0A438BQQ7</accession>
<dbReference type="AlphaFoldDB" id="A0A438BQQ7"/>
<gene>
    <name evidence="5" type="primary">VvCHDh000035_43</name>
    <name evidence="5" type="ORF">CK203_103420</name>
</gene>
<dbReference type="EMBL" id="QGNW01002657">
    <property type="protein sequence ID" value="RVW13295.1"/>
    <property type="molecule type" value="Genomic_DNA"/>
</dbReference>
<name>A0A438BQQ7_VITVI</name>
<dbReference type="PANTHER" id="PTHR33463:SF198">
    <property type="entry name" value="RPP4C3"/>
    <property type="match status" value="1"/>
</dbReference>
<dbReference type="Gene3D" id="3.80.10.10">
    <property type="entry name" value="Ribonuclease Inhibitor"/>
    <property type="match status" value="3"/>
</dbReference>
<dbReference type="InterPro" id="IPR057135">
    <property type="entry name" value="At4g27190-like_LRR"/>
</dbReference>
<dbReference type="InterPro" id="IPR055414">
    <property type="entry name" value="LRR_R13L4/SHOC2-like"/>
</dbReference>
<sequence>MKQLKVLDLTRMQLPSLPLSLQCLANLRTLCLDGCKLGDIVIIAELKKLEILSLMNSDMEQLPREIAQLTHLRLLDLSNSSTIKVIPSDVISSLSQLEDLCMENSFTQWEGEGKSNACLAELKHLSHLTSLDIQIPDAKLLPKDIVFENLVRYRILVGDVWSWEEIFEANSTLKLNKFDTSLHLVDGISKLLKRTEDLHLRELCGGTNVLSKLNREGFLKLKHLNVESSPEIQYIVNSMDLTPSHGAFPVMETLSLNQLINLQEVCRGQFPARSFGCLRKVEVGDCNGLKCLFSLSVARGLSRLEEIKDLPKLSNFCFEENPVLPKPASTIVGPSTPPLNQPGWPTSAFLGRQPPSLKLKNFIAIAIPTSLLQNLEELIVENCGQLEHVFDLEELNVDDGHVGLPKLRHICNCGSSRNHFPSSMASAPVGNIIFPKLFHIFLQFLPNLTSFVSPGYHSLQRLHRADLDTPFPVLFDERSLQFLRAVDCSSLEAVFDVEGTNVNVNVDRSSLGNTFVFPKVTTLSLSHLHQLRSFYPEAHTSQWPLLERLMVYDCHKLNVFAFETPTFQQRHGEGNLDMPLFLLPHVAFPNLEELALGQNRDTEIWPEQFPVDSFPRLRFLGIYDYRDILVVIPSFMLQRLHNLEVLKVKRCSLVKEVFQLEGLDEENQAKRLARLREIWLFNLPRLTHLWKENSKPGPDLQSLKSLEMLNCETKSLVKLKTLKIGGSDMMEEVVANVGGEATDEITLPNLTSFSSSGYIFSFPSLEQMLVKECPKMKMFSPSLVTTPRLERIKVGDDEWPW</sequence>
<feature type="domain" description="Disease resistance R13L4/SHOC-2-like LRR" evidence="4">
    <location>
        <begin position="19"/>
        <end position="305"/>
    </location>
</feature>
<organism evidence="5 6">
    <name type="scientific">Vitis vinifera</name>
    <name type="common">Grape</name>
    <dbReference type="NCBI Taxonomy" id="29760"/>
    <lineage>
        <taxon>Eukaryota</taxon>
        <taxon>Viridiplantae</taxon>
        <taxon>Streptophyta</taxon>
        <taxon>Embryophyta</taxon>
        <taxon>Tracheophyta</taxon>
        <taxon>Spermatophyta</taxon>
        <taxon>Magnoliopsida</taxon>
        <taxon>eudicotyledons</taxon>
        <taxon>Gunneridae</taxon>
        <taxon>Pentapetalae</taxon>
        <taxon>rosids</taxon>
        <taxon>Vitales</taxon>
        <taxon>Vitaceae</taxon>
        <taxon>Viteae</taxon>
        <taxon>Vitis</taxon>
    </lineage>
</organism>
<dbReference type="SUPFAM" id="SSF52058">
    <property type="entry name" value="L domain-like"/>
    <property type="match status" value="1"/>
</dbReference>
<dbReference type="Proteomes" id="UP000288805">
    <property type="component" value="Unassembled WGS sequence"/>
</dbReference>
<evidence type="ECO:0000259" key="3">
    <source>
        <dbReference type="Pfam" id="PF23247"/>
    </source>
</evidence>
<dbReference type="PANTHER" id="PTHR33463">
    <property type="entry name" value="NB-ARC DOMAIN-CONTAINING PROTEIN-RELATED"/>
    <property type="match status" value="1"/>
</dbReference>
<dbReference type="InterPro" id="IPR032675">
    <property type="entry name" value="LRR_dom_sf"/>
</dbReference>
<keyword evidence="1" id="KW-0677">Repeat</keyword>
<evidence type="ECO:0000259" key="4">
    <source>
        <dbReference type="Pfam" id="PF23598"/>
    </source>
</evidence>
<evidence type="ECO:0000313" key="5">
    <source>
        <dbReference type="EMBL" id="RVW13295.1"/>
    </source>
</evidence>
<feature type="domain" description="Disease resistance protein At4g27190-like leucine-rich repeats" evidence="3">
    <location>
        <begin position="591"/>
        <end position="713"/>
    </location>
</feature>
<dbReference type="InterPro" id="IPR050905">
    <property type="entry name" value="Plant_NBS-LRR"/>
</dbReference>